<sequence length="431" mass="46672">MANPTAPKARSGANARRPSTAVGVETRGQRKAKGKAEVSVSAAAASAASSAAVCEGHPRHGEMGSMDSLKDADEAKQGERDGEEEEGARGGRRVRKGSEDEGIPPAAMATSFRGGVSLRPATVEEVRAGKLEAARLDEFVGILDNGVIGGEVSRSQVVYVVNMGENLGIKKKGKQEKAKARIFTDERWVELRQEAAELQPGSIHLLAKAHYGGRGSGNLFCGLFQREMQSLGGYEVVDESVLVKRKGAGRDGLKGGKPAARSAADALVVHFVDDVRGSGAGVKRDLELLGQRIKLGLFDTLQPGGEDRFVGLDMEMEEGRLFVSQKNYLKTVEADRILHIAGGARRQVTNKCMRPPEEWEVNMSLQAAYRGACGVLGWGTRLLPKKQVYYQELQKYATRPCRRLLQNVGLVLQQAQQEKTRLEFRPLLPEG</sequence>
<dbReference type="VEuPathDB" id="CryptoDB:Cvel_9077"/>
<accession>A0A0G4HWJ6</accession>
<feature type="region of interest" description="Disordered" evidence="1">
    <location>
        <begin position="1"/>
        <end position="108"/>
    </location>
</feature>
<evidence type="ECO:0000256" key="1">
    <source>
        <dbReference type="SAM" id="MobiDB-lite"/>
    </source>
</evidence>
<feature type="compositionally biased region" description="Low complexity" evidence="1">
    <location>
        <begin position="38"/>
        <end position="53"/>
    </location>
</feature>
<proteinExistence type="predicted"/>
<dbReference type="PhylomeDB" id="A0A0G4HWJ6"/>
<name>A0A0G4HWJ6_9ALVE</name>
<evidence type="ECO:0008006" key="3">
    <source>
        <dbReference type="Google" id="ProtNLM"/>
    </source>
</evidence>
<dbReference type="AlphaFoldDB" id="A0A0G4HWJ6"/>
<protein>
    <recommendedName>
        <fullName evidence="3">Reverse transcriptase Ty1/copia-type domain-containing protein</fullName>
    </recommendedName>
</protein>
<reference evidence="2" key="1">
    <citation type="submission" date="2014-11" db="EMBL/GenBank/DDBJ databases">
        <authorList>
            <person name="Otto D Thomas"/>
            <person name="Naeem Raeece"/>
        </authorList>
    </citation>
    <scope>NUCLEOTIDE SEQUENCE</scope>
</reference>
<evidence type="ECO:0000313" key="2">
    <source>
        <dbReference type="EMBL" id="CEM48885.1"/>
    </source>
</evidence>
<gene>
    <name evidence="2" type="ORF">Cvel_9077</name>
</gene>
<feature type="compositionally biased region" description="Basic and acidic residues" evidence="1">
    <location>
        <begin position="56"/>
        <end position="80"/>
    </location>
</feature>
<organism evidence="2">
    <name type="scientific">Chromera velia CCMP2878</name>
    <dbReference type="NCBI Taxonomy" id="1169474"/>
    <lineage>
        <taxon>Eukaryota</taxon>
        <taxon>Sar</taxon>
        <taxon>Alveolata</taxon>
        <taxon>Colpodellida</taxon>
        <taxon>Chromeraceae</taxon>
        <taxon>Chromera</taxon>
    </lineage>
</organism>
<dbReference type="EMBL" id="CDMZ01004178">
    <property type="protein sequence ID" value="CEM48885.1"/>
    <property type="molecule type" value="Genomic_DNA"/>
</dbReference>